<dbReference type="Proteomes" id="UP000626982">
    <property type="component" value="Unassembled WGS sequence"/>
</dbReference>
<feature type="domain" description="S-adenosylmethionine-dependent methyltransferase Rv2258c-like winged HTH" evidence="2">
    <location>
        <begin position="25"/>
        <end position="95"/>
    </location>
</feature>
<dbReference type="Pfam" id="PF08242">
    <property type="entry name" value="Methyltransf_12"/>
    <property type="match status" value="1"/>
</dbReference>
<organism evidence="3 4">
    <name type="scientific">Agrococcus terreus</name>
    <dbReference type="NCBI Taxonomy" id="574649"/>
    <lineage>
        <taxon>Bacteria</taxon>
        <taxon>Bacillati</taxon>
        <taxon>Actinomycetota</taxon>
        <taxon>Actinomycetes</taxon>
        <taxon>Micrococcales</taxon>
        <taxon>Microbacteriaceae</taxon>
        <taxon>Agrococcus</taxon>
    </lineage>
</organism>
<evidence type="ECO:0000259" key="2">
    <source>
        <dbReference type="Pfam" id="PF21320"/>
    </source>
</evidence>
<accession>A0ABQ2KH16</accession>
<dbReference type="PANTHER" id="PTHR45128:SF2">
    <property type="entry name" value="METHYLTRANSFERASE DOMAIN-CONTAINING PROTEIN"/>
    <property type="match status" value="1"/>
</dbReference>
<dbReference type="CDD" id="cd02440">
    <property type="entry name" value="AdoMet_MTases"/>
    <property type="match status" value="1"/>
</dbReference>
<dbReference type="SUPFAM" id="SSF53335">
    <property type="entry name" value="S-adenosyl-L-methionine-dependent methyltransferases"/>
    <property type="match status" value="1"/>
</dbReference>
<evidence type="ECO:0000313" key="4">
    <source>
        <dbReference type="Proteomes" id="UP000626982"/>
    </source>
</evidence>
<protein>
    <recommendedName>
        <fullName evidence="5">Methyltransferase domain-containing protein</fullName>
    </recommendedName>
</protein>
<dbReference type="RefSeq" id="WP_188717436.1">
    <property type="nucleotide sequence ID" value="NZ_BAABBD010000002.1"/>
</dbReference>
<reference evidence="4" key="1">
    <citation type="journal article" date="2019" name="Int. J. Syst. Evol. Microbiol.">
        <title>The Global Catalogue of Microorganisms (GCM) 10K type strain sequencing project: providing services to taxonomists for standard genome sequencing and annotation.</title>
        <authorList>
            <consortium name="The Broad Institute Genomics Platform"/>
            <consortium name="The Broad Institute Genome Sequencing Center for Infectious Disease"/>
            <person name="Wu L."/>
            <person name="Ma J."/>
        </authorList>
    </citation>
    <scope>NUCLEOTIDE SEQUENCE [LARGE SCALE GENOMIC DNA]</scope>
    <source>
        <strain evidence="4">CGMCC 1.6960</strain>
    </source>
</reference>
<dbReference type="EMBL" id="BMLM01000001">
    <property type="protein sequence ID" value="GGN83272.1"/>
    <property type="molecule type" value="Genomic_DNA"/>
</dbReference>
<evidence type="ECO:0000313" key="3">
    <source>
        <dbReference type="EMBL" id="GGN83272.1"/>
    </source>
</evidence>
<feature type="domain" description="Methyltransferase type 12" evidence="1">
    <location>
        <begin position="177"/>
        <end position="272"/>
    </location>
</feature>
<evidence type="ECO:0008006" key="5">
    <source>
        <dbReference type="Google" id="ProtNLM"/>
    </source>
</evidence>
<comment type="caution">
    <text evidence="3">The sequence shown here is derived from an EMBL/GenBank/DDBJ whole genome shotgun (WGS) entry which is preliminary data.</text>
</comment>
<name>A0ABQ2KH16_9MICO</name>
<dbReference type="InterPro" id="IPR013217">
    <property type="entry name" value="Methyltransf_12"/>
</dbReference>
<dbReference type="InterPro" id="IPR029063">
    <property type="entry name" value="SAM-dependent_MTases_sf"/>
</dbReference>
<dbReference type="Gene3D" id="1.10.10.10">
    <property type="entry name" value="Winged helix-like DNA-binding domain superfamily/Winged helix DNA-binding domain"/>
    <property type="match status" value="1"/>
</dbReference>
<dbReference type="InterPro" id="IPR053173">
    <property type="entry name" value="SAM-binding_MTase"/>
</dbReference>
<dbReference type="Pfam" id="PF21320">
    <property type="entry name" value="WHD_Rv2258c"/>
    <property type="match status" value="1"/>
</dbReference>
<dbReference type="SUPFAM" id="SSF46785">
    <property type="entry name" value="Winged helix' DNA-binding domain"/>
    <property type="match status" value="1"/>
</dbReference>
<sequence length="354" mass="37464">MAVDDDAEAVAERILQAALGAIDVLAVHLGDRLGWYRSLADTGPATPAELAARTGTAERYAREWLEQQAVTGILALDRGEPDRYRLPEGAREVLTDSGSLVHLAPLPRMLAASAVQLPALLEAYRTGGGVTWAQLGPDAWQAQADMNRPWFERLPEALEAEPGLAALLRRPGARVADVGCGAGWSSIALALAHPGLRVDGVDVDEPSIAAARANAEAAGVADRVRLLLAGGEGLAEHGPYDLALALECLHDMPRPVEVLAAMRAATAEDGRVVVMDEAVVEALQAPGDDVERLMYGFSLLVCLPDGLSTPGSAGTGTVMRPPVLRDYARRAGFSGVEVLPIEGFGLFRFYDLVR</sequence>
<dbReference type="InterPro" id="IPR048711">
    <property type="entry name" value="WHD_Rv2258c"/>
</dbReference>
<dbReference type="InterPro" id="IPR036388">
    <property type="entry name" value="WH-like_DNA-bd_sf"/>
</dbReference>
<proteinExistence type="predicted"/>
<dbReference type="InterPro" id="IPR036390">
    <property type="entry name" value="WH_DNA-bd_sf"/>
</dbReference>
<dbReference type="PANTHER" id="PTHR45128">
    <property type="entry name" value="METHYLTRANSFERASE TYPE 11"/>
    <property type="match status" value="1"/>
</dbReference>
<evidence type="ECO:0000259" key="1">
    <source>
        <dbReference type="Pfam" id="PF08242"/>
    </source>
</evidence>
<gene>
    <name evidence="3" type="ORF">GCM10010968_13860</name>
</gene>
<dbReference type="Gene3D" id="3.40.50.150">
    <property type="entry name" value="Vaccinia Virus protein VP39"/>
    <property type="match status" value="1"/>
</dbReference>
<keyword evidence="4" id="KW-1185">Reference proteome</keyword>